<dbReference type="GO" id="GO:0043066">
    <property type="term" value="P:negative regulation of apoptotic process"/>
    <property type="evidence" value="ECO:0007669"/>
    <property type="project" value="TreeGrafter"/>
</dbReference>
<feature type="non-terminal residue" evidence="13">
    <location>
        <position position="737"/>
    </location>
</feature>
<evidence type="ECO:0000256" key="6">
    <source>
        <dbReference type="ARBA" id="ARBA00022777"/>
    </source>
</evidence>
<proteinExistence type="inferred from homology"/>
<sequence>TINIAILIPVSYLKKNLPTTLLQRAPKPPGALRSAGLRQGCDGTKGQSAGVRQGCDVPGLCWPQHCDITALARSCQCTMGDGDVLIAALVLLLAAVAVWWAFGHRQPRSRRTRTAKRRKRPGEARSPRGSQVPQASGRSWQAATPCSCGPCLAVARELRELMVLLWDGNGTRAPLYSGMWQALWNELQELLKRGHLPCCGSASSSASLHPFQRMLPATFSIPGRASRPARMAQQGGASNIHAGTSGCQRPCILPGASAISDSLHPSQRLSETSQPVQGAEPVIRSPSSPGITAFNNTGTSLTFDVARESPEVQMGAQPAAGEPSQEKLVGQHVCWSHQRSPHSGQDSQDALLVLPAGNSPSLLVETNLQTPRSCPKTVLECREGLHSSRGFPKALEGAPESSLVAGSSQCLRWHDLKKPWMPVCQASGCSPGRRQEQGPAHDAGDSDGAGLPRCPGAPAAACARCPGPALPLASPAAAGRGPLPGTQQEAGESAAARGARPASLAATCGGFPGARLTARSWPQGKRGSGRSSTSWARSWAAAVAIKRVARESVLEWVELVSERGQRDRAGQGGQGESRGGLGVRSRGAAGLGTPNSAAGAGQGPRASPGREEAQAPRRLRQGALGHPGQGAAQTQGGSSSRPEALLFSSSQPDGTRVPLEVVLMEKVGSGCHNIIQLLDWFELPDSFASLDLLEFLQAQGFLYEEQARWLFCQVLEAVRHCTACGVLHRDIKPENLL</sequence>
<dbReference type="Gene3D" id="3.30.200.20">
    <property type="entry name" value="Phosphorylase Kinase, domain 1"/>
    <property type="match status" value="1"/>
</dbReference>
<feature type="region of interest" description="Disordered" evidence="10">
    <location>
        <begin position="476"/>
        <end position="498"/>
    </location>
</feature>
<feature type="region of interest" description="Disordered" evidence="10">
    <location>
        <begin position="516"/>
        <end position="536"/>
    </location>
</feature>
<dbReference type="STRING" id="44316.ENSEGOP00005021057"/>
<dbReference type="EC" id="2.7.11.1" evidence="2"/>
<dbReference type="GO" id="GO:0004674">
    <property type="term" value="F:protein serine/threonine kinase activity"/>
    <property type="evidence" value="ECO:0007669"/>
    <property type="project" value="UniProtKB-KW"/>
</dbReference>
<keyword evidence="4" id="KW-0808">Transferase</keyword>
<feature type="domain" description="Protein kinase" evidence="12">
    <location>
        <begin position="563"/>
        <end position="737"/>
    </location>
</feature>
<feature type="compositionally biased region" description="Polar residues" evidence="10">
    <location>
        <begin position="262"/>
        <end position="276"/>
    </location>
</feature>
<dbReference type="GO" id="GO:0005524">
    <property type="term" value="F:ATP binding"/>
    <property type="evidence" value="ECO:0007669"/>
    <property type="project" value="UniProtKB-KW"/>
</dbReference>
<dbReference type="PANTHER" id="PTHR22984:SF11">
    <property type="entry name" value="AURORA KINASE-RELATED"/>
    <property type="match status" value="1"/>
</dbReference>
<evidence type="ECO:0000256" key="7">
    <source>
        <dbReference type="ARBA" id="ARBA00022840"/>
    </source>
</evidence>
<dbReference type="InterPro" id="IPR011009">
    <property type="entry name" value="Kinase-like_dom_sf"/>
</dbReference>
<dbReference type="Pfam" id="PF00069">
    <property type="entry name" value="Pkinase"/>
    <property type="match status" value="1"/>
</dbReference>
<dbReference type="GO" id="GO:0007346">
    <property type="term" value="P:regulation of mitotic cell cycle"/>
    <property type="evidence" value="ECO:0007669"/>
    <property type="project" value="TreeGrafter"/>
</dbReference>
<keyword evidence="11" id="KW-1133">Transmembrane helix</keyword>
<feature type="non-terminal residue" evidence="13">
    <location>
        <position position="1"/>
    </location>
</feature>
<evidence type="ECO:0000313" key="13">
    <source>
        <dbReference type="EMBL" id="RLV62391.1"/>
    </source>
</evidence>
<evidence type="ECO:0000256" key="9">
    <source>
        <dbReference type="ARBA" id="ARBA00048679"/>
    </source>
</evidence>
<dbReference type="OrthoDB" id="10252171at2759"/>
<feature type="compositionally biased region" description="Polar residues" evidence="10">
    <location>
        <begin position="285"/>
        <end position="297"/>
    </location>
</feature>
<evidence type="ECO:0000256" key="10">
    <source>
        <dbReference type="SAM" id="MobiDB-lite"/>
    </source>
</evidence>
<dbReference type="InterPro" id="IPR051138">
    <property type="entry name" value="PIM_Ser/Thr_kinase"/>
</dbReference>
<feature type="compositionally biased region" description="Polar residues" evidence="10">
    <location>
        <begin position="128"/>
        <end position="144"/>
    </location>
</feature>
<evidence type="ECO:0000313" key="14">
    <source>
        <dbReference type="Proteomes" id="UP000276834"/>
    </source>
</evidence>
<feature type="compositionally biased region" description="Gly residues" evidence="10">
    <location>
        <begin position="570"/>
        <end position="582"/>
    </location>
</feature>
<comment type="similarity">
    <text evidence="1">Belongs to the protein kinase superfamily. CAMK Ser/Thr protein kinase family. PIM subfamily.</text>
</comment>
<feature type="region of interest" description="Disordered" evidence="10">
    <location>
        <begin position="262"/>
        <end position="297"/>
    </location>
</feature>
<comment type="catalytic activity">
    <reaction evidence="8">
        <text>L-threonyl-[protein] + ATP = O-phospho-L-threonyl-[protein] + ADP + H(+)</text>
        <dbReference type="Rhea" id="RHEA:46608"/>
        <dbReference type="Rhea" id="RHEA-COMP:11060"/>
        <dbReference type="Rhea" id="RHEA-COMP:11605"/>
        <dbReference type="ChEBI" id="CHEBI:15378"/>
        <dbReference type="ChEBI" id="CHEBI:30013"/>
        <dbReference type="ChEBI" id="CHEBI:30616"/>
        <dbReference type="ChEBI" id="CHEBI:61977"/>
        <dbReference type="ChEBI" id="CHEBI:456216"/>
        <dbReference type="EC" id="2.7.11.1"/>
    </reaction>
</comment>
<evidence type="ECO:0000256" key="1">
    <source>
        <dbReference type="ARBA" id="ARBA00005505"/>
    </source>
</evidence>
<dbReference type="PANTHER" id="PTHR22984">
    <property type="entry name" value="SERINE/THREONINE-PROTEIN KINASE PIM"/>
    <property type="match status" value="1"/>
</dbReference>
<evidence type="ECO:0000256" key="4">
    <source>
        <dbReference type="ARBA" id="ARBA00022679"/>
    </source>
</evidence>
<accession>A0A3L8Q4Y7</accession>
<dbReference type="EMBL" id="QUSF01007848">
    <property type="protein sequence ID" value="RLV62391.1"/>
    <property type="molecule type" value="Genomic_DNA"/>
</dbReference>
<gene>
    <name evidence="13" type="ORF">DV515_00019364</name>
</gene>
<reference evidence="13 14" key="1">
    <citation type="journal article" date="2018" name="Proc. R. Soc. B">
        <title>A non-coding region near Follistatin controls head colour polymorphism in the Gouldian finch.</title>
        <authorList>
            <person name="Toomey M.B."/>
            <person name="Marques C.I."/>
            <person name="Andrade P."/>
            <person name="Araujo P.M."/>
            <person name="Sabatino S."/>
            <person name="Gazda M.A."/>
            <person name="Afonso S."/>
            <person name="Lopes R.J."/>
            <person name="Corbo J.C."/>
            <person name="Carneiro M."/>
        </authorList>
    </citation>
    <scope>NUCLEOTIDE SEQUENCE [LARGE SCALE GENOMIC DNA]</scope>
    <source>
        <strain evidence="13">Red01</strain>
        <tissue evidence="13">Muscle</tissue>
    </source>
</reference>
<evidence type="ECO:0000256" key="11">
    <source>
        <dbReference type="SAM" id="Phobius"/>
    </source>
</evidence>
<keyword evidence="3" id="KW-0723">Serine/threonine-protein kinase</keyword>
<dbReference type="Proteomes" id="UP000276834">
    <property type="component" value="Unassembled WGS sequence"/>
</dbReference>
<dbReference type="Gene3D" id="1.10.510.10">
    <property type="entry name" value="Transferase(Phosphotransferase) domain 1"/>
    <property type="match status" value="1"/>
</dbReference>
<keyword evidence="14" id="KW-1185">Reference proteome</keyword>
<evidence type="ECO:0000256" key="3">
    <source>
        <dbReference type="ARBA" id="ARBA00022527"/>
    </source>
</evidence>
<dbReference type="GO" id="GO:0005737">
    <property type="term" value="C:cytoplasm"/>
    <property type="evidence" value="ECO:0007669"/>
    <property type="project" value="TreeGrafter"/>
</dbReference>
<feature type="transmembrane region" description="Helical" evidence="11">
    <location>
        <begin position="84"/>
        <end position="103"/>
    </location>
</feature>
<comment type="catalytic activity">
    <reaction evidence="9">
        <text>L-seryl-[protein] + ATP = O-phospho-L-seryl-[protein] + ADP + H(+)</text>
        <dbReference type="Rhea" id="RHEA:17989"/>
        <dbReference type="Rhea" id="RHEA-COMP:9863"/>
        <dbReference type="Rhea" id="RHEA-COMP:11604"/>
        <dbReference type="ChEBI" id="CHEBI:15378"/>
        <dbReference type="ChEBI" id="CHEBI:29999"/>
        <dbReference type="ChEBI" id="CHEBI:30616"/>
        <dbReference type="ChEBI" id="CHEBI:83421"/>
        <dbReference type="ChEBI" id="CHEBI:456216"/>
        <dbReference type="EC" id="2.7.11.1"/>
    </reaction>
</comment>
<comment type="caution">
    <text evidence="13">The sequence shown here is derived from an EMBL/GenBank/DDBJ whole genome shotgun (WGS) entry which is preliminary data.</text>
</comment>
<keyword evidence="7" id="KW-0067">ATP-binding</keyword>
<feature type="region of interest" description="Disordered" evidence="10">
    <location>
        <begin position="563"/>
        <end position="652"/>
    </location>
</feature>
<evidence type="ECO:0000256" key="2">
    <source>
        <dbReference type="ARBA" id="ARBA00012513"/>
    </source>
</evidence>
<protein>
    <recommendedName>
        <fullName evidence="2">non-specific serine/threonine protein kinase</fullName>
        <ecNumber evidence="2">2.7.11.1</ecNumber>
    </recommendedName>
</protein>
<keyword evidence="11" id="KW-0472">Membrane</keyword>
<evidence type="ECO:0000256" key="5">
    <source>
        <dbReference type="ARBA" id="ARBA00022741"/>
    </source>
</evidence>
<dbReference type="AlphaFoldDB" id="A0A3L8Q4Y7"/>
<evidence type="ECO:0000259" key="12">
    <source>
        <dbReference type="PROSITE" id="PS50011"/>
    </source>
</evidence>
<feature type="compositionally biased region" description="Low complexity" evidence="10">
    <location>
        <begin position="629"/>
        <end position="640"/>
    </location>
</feature>
<feature type="region of interest" description="Disordered" evidence="10">
    <location>
        <begin position="109"/>
        <end position="145"/>
    </location>
</feature>
<organism evidence="13 14">
    <name type="scientific">Chloebia gouldiae</name>
    <name type="common">Gouldian finch</name>
    <name type="synonym">Erythrura gouldiae</name>
    <dbReference type="NCBI Taxonomy" id="44316"/>
    <lineage>
        <taxon>Eukaryota</taxon>
        <taxon>Metazoa</taxon>
        <taxon>Chordata</taxon>
        <taxon>Craniata</taxon>
        <taxon>Vertebrata</taxon>
        <taxon>Euteleostomi</taxon>
        <taxon>Archelosauria</taxon>
        <taxon>Archosauria</taxon>
        <taxon>Dinosauria</taxon>
        <taxon>Saurischia</taxon>
        <taxon>Theropoda</taxon>
        <taxon>Coelurosauria</taxon>
        <taxon>Aves</taxon>
        <taxon>Neognathae</taxon>
        <taxon>Neoaves</taxon>
        <taxon>Telluraves</taxon>
        <taxon>Australaves</taxon>
        <taxon>Passeriformes</taxon>
        <taxon>Passeroidea</taxon>
        <taxon>Passeridae</taxon>
        <taxon>Chloebia</taxon>
    </lineage>
</organism>
<evidence type="ECO:0000256" key="8">
    <source>
        <dbReference type="ARBA" id="ARBA00047899"/>
    </source>
</evidence>
<feature type="region of interest" description="Disordered" evidence="10">
    <location>
        <begin position="427"/>
        <end position="452"/>
    </location>
</feature>
<feature type="compositionally biased region" description="Basic residues" evidence="10">
    <location>
        <begin position="109"/>
        <end position="120"/>
    </location>
</feature>
<dbReference type="PROSITE" id="PS50011">
    <property type="entry name" value="PROTEIN_KINASE_DOM"/>
    <property type="match status" value="1"/>
</dbReference>
<dbReference type="SUPFAM" id="SSF56112">
    <property type="entry name" value="Protein kinase-like (PK-like)"/>
    <property type="match status" value="1"/>
</dbReference>
<name>A0A3L8Q4Y7_CHLGU</name>
<keyword evidence="6" id="KW-0418">Kinase</keyword>
<keyword evidence="11" id="KW-0812">Transmembrane</keyword>
<dbReference type="InterPro" id="IPR000719">
    <property type="entry name" value="Prot_kinase_dom"/>
</dbReference>
<keyword evidence="5" id="KW-0547">Nucleotide-binding</keyword>